<dbReference type="GO" id="GO:0003676">
    <property type="term" value="F:nucleic acid binding"/>
    <property type="evidence" value="ECO:0007669"/>
    <property type="project" value="InterPro"/>
</dbReference>
<sequence length="277" mass="30372">MQVPEARPEGGGEINGDSRTREELTVVHNMDSPDIVLNDQLKEKTDRINAPNYSEGGFMGNKFQATINSPQNPGNLNAGIIGINEPEISGGNCSLLPTAQIGINPIHDQSKSTSSNQVKTAAQINPSDNVFTPNSKAREGHESDKRRNQIRVGNLATSLEQLAFRAQQQLHDYKRMQPMRIANTNANLHTAANWTPPHTPFLKINYNGVIFRDDNSAGIGVVIRDSEGGVLASLAENIPLLQTVAEVEAAAVRRAVTLAKDLQFNSYHIRRRFGDHH</sequence>
<evidence type="ECO:0000256" key="1">
    <source>
        <dbReference type="SAM" id="MobiDB-lite"/>
    </source>
</evidence>
<protein>
    <recommendedName>
        <fullName evidence="2">RNase H type-1 domain-containing protein</fullName>
    </recommendedName>
</protein>
<dbReference type="Pfam" id="PF13456">
    <property type="entry name" value="RVT_3"/>
    <property type="match status" value="1"/>
</dbReference>
<accession>A0A8J4RQQ6</accession>
<dbReference type="AlphaFoldDB" id="A0A8J4RQQ6"/>
<feature type="compositionally biased region" description="Basic and acidic residues" evidence="1">
    <location>
        <begin position="136"/>
        <end position="147"/>
    </location>
</feature>
<feature type="region of interest" description="Disordered" evidence="1">
    <location>
        <begin position="1"/>
        <end position="21"/>
    </location>
</feature>
<dbReference type="PANTHER" id="PTHR47074:SF48">
    <property type="entry name" value="POLYNUCLEOTIDYL TRANSFERASE, RIBONUCLEASE H-LIKE SUPERFAMILY PROTEIN"/>
    <property type="match status" value="1"/>
</dbReference>
<name>A0A8J4RQQ6_9ROSI</name>
<dbReference type="GO" id="GO:0004523">
    <property type="term" value="F:RNA-DNA hybrid ribonuclease activity"/>
    <property type="evidence" value="ECO:0007669"/>
    <property type="project" value="InterPro"/>
</dbReference>
<evidence type="ECO:0000313" key="3">
    <source>
        <dbReference type="EMBL" id="KAF3969587.1"/>
    </source>
</evidence>
<dbReference type="InterPro" id="IPR036397">
    <property type="entry name" value="RNaseH_sf"/>
</dbReference>
<proteinExistence type="predicted"/>
<dbReference type="Gene3D" id="3.30.420.10">
    <property type="entry name" value="Ribonuclease H-like superfamily/Ribonuclease H"/>
    <property type="match status" value="1"/>
</dbReference>
<keyword evidence="4" id="KW-1185">Reference proteome</keyword>
<organism evidence="3 4">
    <name type="scientific">Castanea mollissima</name>
    <name type="common">Chinese chestnut</name>
    <dbReference type="NCBI Taxonomy" id="60419"/>
    <lineage>
        <taxon>Eukaryota</taxon>
        <taxon>Viridiplantae</taxon>
        <taxon>Streptophyta</taxon>
        <taxon>Embryophyta</taxon>
        <taxon>Tracheophyta</taxon>
        <taxon>Spermatophyta</taxon>
        <taxon>Magnoliopsida</taxon>
        <taxon>eudicotyledons</taxon>
        <taxon>Gunneridae</taxon>
        <taxon>Pentapetalae</taxon>
        <taxon>rosids</taxon>
        <taxon>fabids</taxon>
        <taxon>Fagales</taxon>
        <taxon>Fagaceae</taxon>
        <taxon>Castanea</taxon>
    </lineage>
</organism>
<feature type="domain" description="RNase H type-1" evidence="2">
    <location>
        <begin position="205"/>
        <end position="267"/>
    </location>
</feature>
<dbReference type="InterPro" id="IPR002156">
    <property type="entry name" value="RNaseH_domain"/>
</dbReference>
<evidence type="ECO:0000313" key="4">
    <source>
        <dbReference type="Proteomes" id="UP000737018"/>
    </source>
</evidence>
<gene>
    <name evidence="3" type="ORF">CMV_006634</name>
</gene>
<comment type="caution">
    <text evidence="3">The sequence shown here is derived from an EMBL/GenBank/DDBJ whole genome shotgun (WGS) entry which is preliminary data.</text>
</comment>
<feature type="region of interest" description="Disordered" evidence="1">
    <location>
        <begin position="107"/>
        <end position="148"/>
    </location>
</feature>
<feature type="compositionally biased region" description="Polar residues" evidence="1">
    <location>
        <begin position="111"/>
        <end position="135"/>
    </location>
</feature>
<dbReference type="EMBL" id="JRKL02000632">
    <property type="protein sequence ID" value="KAF3969587.1"/>
    <property type="molecule type" value="Genomic_DNA"/>
</dbReference>
<dbReference type="Proteomes" id="UP000737018">
    <property type="component" value="Unassembled WGS sequence"/>
</dbReference>
<evidence type="ECO:0000259" key="2">
    <source>
        <dbReference type="Pfam" id="PF13456"/>
    </source>
</evidence>
<dbReference type="InterPro" id="IPR052929">
    <property type="entry name" value="RNase_H-like_EbsB-rel"/>
</dbReference>
<dbReference type="PANTHER" id="PTHR47074">
    <property type="entry name" value="BNAC02G40300D PROTEIN"/>
    <property type="match status" value="1"/>
</dbReference>
<dbReference type="OrthoDB" id="10602527at2759"/>
<reference evidence="3" key="1">
    <citation type="submission" date="2020-03" db="EMBL/GenBank/DDBJ databases">
        <title>Castanea mollissima Vanexum genome sequencing.</title>
        <authorList>
            <person name="Staton M."/>
        </authorList>
    </citation>
    <scope>NUCLEOTIDE SEQUENCE</scope>
    <source>
        <tissue evidence="3">Leaf</tissue>
    </source>
</reference>